<dbReference type="OrthoDB" id="10524360at2759"/>
<keyword evidence="2" id="KW-1185">Reference proteome</keyword>
<reference evidence="1 2" key="1">
    <citation type="journal article" date="2020" name="ISME J.">
        <title>Uncovering the hidden diversity of litter-decomposition mechanisms in mushroom-forming fungi.</title>
        <authorList>
            <person name="Floudas D."/>
            <person name="Bentzer J."/>
            <person name="Ahren D."/>
            <person name="Johansson T."/>
            <person name="Persson P."/>
            <person name="Tunlid A."/>
        </authorList>
    </citation>
    <scope>NUCLEOTIDE SEQUENCE [LARGE SCALE GENOMIC DNA]</scope>
    <source>
        <strain evidence="1 2">CBS 175.51</strain>
    </source>
</reference>
<organism evidence="1 2">
    <name type="scientific">Ephemerocybe angulata</name>
    <dbReference type="NCBI Taxonomy" id="980116"/>
    <lineage>
        <taxon>Eukaryota</taxon>
        <taxon>Fungi</taxon>
        <taxon>Dikarya</taxon>
        <taxon>Basidiomycota</taxon>
        <taxon>Agaricomycotina</taxon>
        <taxon>Agaricomycetes</taxon>
        <taxon>Agaricomycetidae</taxon>
        <taxon>Agaricales</taxon>
        <taxon>Agaricineae</taxon>
        <taxon>Psathyrellaceae</taxon>
        <taxon>Ephemerocybe</taxon>
    </lineage>
</organism>
<dbReference type="EMBL" id="JAACJK010000004">
    <property type="protein sequence ID" value="KAF5340325.1"/>
    <property type="molecule type" value="Genomic_DNA"/>
</dbReference>
<evidence type="ECO:0000313" key="2">
    <source>
        <dbReference type="Proteomes" id="UP000541558"/>
    </source>
</evidence>
<dbReference type="AlphaFoldDB" id="A0A8H5CEM5"/>
<proteinExistence type="predicted"/>
<dbReference type="Proteomes" id="UP000541558">
    <property type="component" value="Unassembled WGS sequence"/>
</dbReference>
<name>A0A8H5CEM5_9AGAR</name>
<sequence>MYLPDSPSWGPSPDIAWSLSFDHRPLNMDSSSKYGAHPTPVRGAPSAPFHLYTETIDVQLKDSPTPFKLCKTQILLALVSEPFITTILSAPPPIVLPDVSHKQFAALLKVLLAPLPHEDIGASIASMSVEELVAAHVPASRWEMHRVKDIIRARLAKLNASDALP</sequence>
<evidence type="ECO:0000313" key="1">
    <source>
        <dbReference type="EMBL" id="KAF5340325.1"/>
    </source>
</evidence>
<gene>
    <name evidence="1" type="ORF">D9611_007968</name>
</gene>
<protein>
    <submittedName>
        <fullName evidence="1">Uncharacterized protein</fullName>
    </submittedName>
</protein>
<comment type="caution">
    <text evidence="1">The sequence shown here is derived from an EMBL/GenBank/DDBJ whole genome shotgun (WGS) entry which is preliminary data.</text>
</comment>
<accession>A0A8H5CEM5</accession>